<keyword evidence="2" id="KW-1185">Reference proteome</keyword>
<protein>
    <submittedName>
        <fullName evidence="1">Uncharacterized protein</fullName>
    </submittedName>
</protein>
<dbReference type="RefSeq" id="WP_129120965.1">
    <property type="nucleotide sequence ID" value="NZ_PEIB01000002.1"/>
</dbReference>
<dbReference type="AlphaFoldDB" id="A0A4Q0YUM1"/>
<sequence length="148" mass="16473">MFTSRQFKNALFAVFLSLLVGVGFLLPDLGIWLNRSDQKKLEEYCVLGEVPCRFGNITIALDAEFLTPSTSSLITVTSQSALIKPTLMLRGDEMQMGVYKTELTEKESGVFTAEIILPMCTEDSMTWLGSISDKSQGMSFPISIRMQQ</sequence>
<evidence type="ECO:0000313" key="2">
    <source>
        <dbReference type="Proteomes" id="UP000290287"/>
    </source>
</evidence>
<proteinExistence type="predicted"/>
<organism evidence="1 2">
    <name type="scientific">Veronia nyctiphanis</name>
    <dbReference type="NCBI Taxonomy" id="1278244"/>
    <lineage>
        <taxon>Bacteria</taxon>
        <taxon>Pseudomonadati</taxon>
        <taxon>Pseudomonadota</taxon>
        <taxon>Gammaproteobacteria</taxon>
        <taxon>Vibrionales</taxon>
        <taxon>Vibrionaceae</taxon>
        <taxon>Veronia</taxon>
    </lineage>
</organism>
<accession>A0A4Q0YUM1</accession>
<dbReference type="EMBL" id="PEIB01000002">
    <property type="protein sequence ID" value="RXJ74495.1"/>
    <property type="molecule type" value="Genomic_DNA"/>
</dbReference>
<evidence type="ECO:0000313" key="1">
    <source>
        <dbReference type="EMBL" id="RXJ74495.1"/>
    </source>
</evidence>
<comment type="caution">
    <text evidence="1">The sequence shown here is derived from an EMBL/GenBank/DDBJ whole genome shotgun (WGS) entry which is preliminary data.</text>
</comment>
<dbReference type="OrthoDB" id="5917490at2"/>
<gene>
    <name evidence="1" type="ORF">CS022_02630</name>
</gene>
<dbReference type="Proteomes" id="UP000290287">
    <property type="component" value="Unassembled WGS sequence"/>
</dbReference>
<name>A0A4Q0YUM1_9GAMM</name>
<reference evidence="1 2" key="1">
    <citation type="submission" date="2017-10" db="EMBL/GenBank/DDBJ databases">
        <title>Nyctiphanis sp. nov., isolated from the stomach of the euphausiid Nyctiphanes simplex (Hansen, 1911) in the Gulf of California.</title>
        <authorList>
            <person name="Gomez-Gil B."/>
            <person name="Aguilar-Mendez M."/>
            <person name="Lopez-Cortes A."/>
            <person name="Gomez-Gutierrez J."/>
            <person name="Roque A."/>
            <person name="Lang E."/>
            <person name="Gonzalez-Castillo A."/>
        </authorList>
    </citation>
    <scope>NUCLEOTIDE SEQUENCE [LARGE SCALE GENOMIC DNA]</scope>
    <source>
        <strain evidence="1 2">CAIM 600</strain>
    </source>
</reference>